<dbReference type="WBParaSite" id="nRc.2.0.1.t43027-RA">
    <property type="protein sequence ID" value="nRc.2.0.1.t43027-RA"/>
    <property type="gene ID" value="nRc.2.0.1.g43027"/>
</dbReference>
<protein>
    <submittedName>
        <fullName evidence="2">Uncharacterized protein</fullName>
    </submittedName>
</protein>
<evidence type="ECO:0000313" key="2">
    <source>
        <dbReference type="WBParaSite" id="nRc.2.0.1.t43027-RA"/>
    </source>
</evidence>
<proteinExistence type="predicted"/>
<evidence type="ECO:0000313" key="1">
    <source>
        <dbReference type="Proteomes" id="UP000887565"/>
    </source>
</evidence>
<dbReference type="AlphaFoldDB" id="A0A915KVR8"/>
<reference evidence="2" key="1">
    <citation type="submission" date="2022-11" db="UniProtKB">
        <authorList>
            <consortium name="WormBaseParasite"/>
        </authorList>
    </citation>
    <scope>IDENTIFICATION</scope>
</reference>
<dbReference type="Proteomes" id="UP000887565">
    <property type="component" value="Unplaced"/>
</dbReference>
<sequence>MSVRDGHSLSHGFQEIAKVHAFCVDADLHRRRAYKAPSSMFLVKEIGGHYLYFIDFIFCGVNVQIQRPSPGHLLSTLQWRECRKTRNSTFDGNFWHRSIISPNFFMQPGFNKIEPSAPWYKHWTTIFTALPLIIVYTKHFPQTESSTNLMTDAIISRVALEYEMALDVLPTGQIFLAMVDARGGGEFYATAGPFATKLTVIYTCLFRRNGTERNGMQSNSTLPNERKIFVPFDSV</sequence>
<name>A0A915KVR8_ROMCU</name>
<accession>A0A915KVR8</accession>
<keyword evidence="1" id="KW-1185">Reference proteome</keyword>
<organism evidence="1 2">
    <name type="scientific">Romanomermis culicivorax</name>
    <name type="common">Nematode worm</name>
    <dbReference type="NCBI Taxonomy" id="13658"/>
    <lineage>
        <taxon>Eukaryota</taxon>
        <taxon>Metazoa</taxon>
        <taxon>Ecdysozoa</taxon>
        <taxon>Nematoda</taxon>
        <taxon>Enoplea</taxon>
        <taxon>Dorylaimia</taxon>
        <taxon>Mermithida</taxon>
        <taxon>Mermithoidea</taxon>
        <taxon>Mermithidae</taxon>
        <taxon>Romanomermis</taxon>
    </lineage>
</organism>